<dbReference type="Gene3D" id="3.30.360.10">
    <property type="entry name" value="Dihydrodipicolinate Reductase, domain 2"/>
    <property type="match status" value="1"/>
</dbReference>
<dbReference type="AlphaFoldDB" id="A0A4Y9FUA0"/>
<name>A0A4Y9FUA0_9MICO</name>
<dbReference type="GO" id="GO:0000166">
    <property type="term" value="F:nucleotide binding"/>
    <property type="evidence" value="ECO:0007669"/>
    <property type="project" value="InterPro"/>
</dbReference>
<reference evidence="5 6" key="1">
    <citation type="submission" date="2019-03" db="EMBL/GenBank/DDBJ databases">
        <title>Diversity of the mouse oral microbiome.</title>
        <authorList>
            <person name="Joseph S."/>
            <person name="Aduse-Opoku J."/>
            <person name="Curtis M."/>
            <person name="Wade W."/>
            <person name="Hashim A."/>
        </authorList>
    </citation>
    <scope>NUCLEOTIDE SEQUENCE [LARGE SCALE GENOMIC DNA]</scope>
    <source>
        <strain evidence="5 6">P1012</strain>
    </source>
</reference>
<keyword evidence="2" id="KW-0520">NAD</keyword>
<evidence type="ECO:0000256" key="1">
    <source>
        <dbReference type="ARBA" id="ARBA00023002"/>
    </source>
</evidence>
<dbReference type="OrthoDB" id="9792085at2"/>
<dbReference type="Proteomes" id="UP000298358">
    <property type="component" value="Unassembled WGS sequence"/>
</dbReference>
<dbReference type="PANTHER" id="PTHR43818:SF11">
    <property type="entry name" value="BCDNA.GH03377"/>
    <property type="match status" value="1"/>
</dbReference>
<dbReference type="SUPFAM" id="SSF51735">
    <property type="entry name" value="NAD(P)-binding Rossmann-fold domains"/>
    <property type="match status" value="1"/>
</dbReference>
<feature type="domain" description="GFO/IDH/MocA-like oxidoreductase" evidence="4">
    <location>
        <begin position="144"/>
        <end position="287"/>
    </location>
</feature>
<evidence type="ECO:0000256" key="2">
    <source>
        <dbReference type="ARBA" id="ARBA00023027"/>
    </source>
</evidence>
<feature type="domain" description="Gfo/Idh/MocA-like oxidoreductase N-terminal" evidence="3">
    <location>
        <begin position="7"/>
        <end position="124"/>
    </location>
</feature>
<evidence type="ECO:0000313" key="6">
    <source>
        <dbReference type="Proteomes" id="UP000298358"/>
    </source>
</evidence>
<dbReference type="Gene3D" id="3.40.50.720">
    <property type="entry name" value="NAD(P)-binding Rossmann-like Domain"/>
    <property type="match status" value="1"/>
</dbReference>
<evidence type="ECO:0000259" key="3">
    <source>
        <dbReference type="Pfam" id="PF01408"/>
    </source>
</evidence>
<accession>A0A4Y9FUA0</accession>
<dbReference type="EMBL" id="SPQB01000017">
    <property type="protein sequence ID" value="TFU32873.1"/>
    <property type="molecule type" value="Genomic_DNA"/>
</dbReference>
<dbReference type="InterPro" id="IPR050463">
    <property type="entry name" value="Gfo/Idh/MocA_oxidrdct_glycsds"/>
</dbReference>
<dbReference type="PANTHER" id="PTHR43818">
    <property type="entry name" value="BCDNA.GH03377"/>
    <property type="match status" value="1"/>
</dbReference>
<dbReference type="RefSeq" id="WP_135114422.1">
    <property type="nucleotide sequence ID" value="NZ_JADGLL010000017.1"/>
</dbReference>
<dbReference type="InterPro" id="IPR000683">
    <property type="entry name" value="Gfo/Idh/MocA-like_OxRdtase_N"/>
</dbReference>
<dbReference type="GO" id="GO:0016491">
    <property type="term" value="F:oxidoreductase activity"/>
    <property type="evidence" value="ECO:0007669"/>
    <property type="project" value="UniProtKB-KW"/>
</dbReference>
<dbReference type="InterPro" id="IPR055170">
    <property type="entry name" value="GFO_IDH_MocA-like_dom"/>
</dbReference>
<evidence type="ECO:0000259" key="4">
    <source>
        <dbReference type="Pfam" id="PF22725"/>
    </source>
</evidence>
<dbReference type="SUPFAM" id="SSF55347">
    <property type="entry name" value="Glyceraldehyde-3-phosphate dehydrogenase-like, C-terminal domain"/>
    <property type="match status" value="1"/>
</dbReference>
<proteinExistence type="predicted"/>
<dbReference type="Pfam" id="PF22725">
    <property type="entry name" value="GFO_IDH_MocA_C3"/>
    <property type="match status" value="1"/>
</dbReference>
<keyword evidence="1" id="KW-0560">Oxidoreductase</keyword>
<gene>
    <name evidence="5" type="ORF">E4U02_08550</name>
</gene>
<organism evidence="5 6">
    <name type="scientific">Microbacterium paludicola</name>
    <dbReference type="NCBI Taxonomy" id="300019"/>
    <lineage>
        <taxon>Bacteria</taxon>
        <taxon>Bacillati</taxon>
        <taxon>Actinomycetota</taxon>
        <taxon>Actinomycetes</taxon>
        <taxon>Micrococcales</taxon>
        <taxon>Microbacteriaceae</taxon>
        <taxon>Microbacterium</taxon>
    </lineage>
</organism>
<keyword evidence="6" id="KW-1185">Reference proteome</keyword>
<evidence type="ECO:0000313" key="5">
    <source>
        <dbReference type="EMBL" id="TFU32873.1"/>
    </source>
</evidence>
<dbReference type="Pfam" id="PF01408">
    <property type="entry name" value="GFO_IDH_MocA"/>
    <property type="match status" value="1"/>
</dbReference>
<sequence length="389" mass="42071">MHHKPALRVALIGYSFMGKIHAQAWQTAPRFFDVEARVDLVVGRDEAAVADFAHRFDIPRWTTDWRDAVNDPDIDAIDICVPGDLHAEISDAALAAGKHVLCEKPLANSVADAERMTRIAADARAKGVQSMVGFSYRGTPALGAMKKLIEEGRIGTIRHIRATYLQDWIVDEDFPLVWRLQRDKAGSGSLGDIGAHIVDMATFLTGQRLTGVSALTETFVKERPMVASSGSLAATAGEGTGVVDVDDAAVFIARTDGGALATFEATRFAAGRKNAIRIEINGSKGSVAFDFERMNEFEFHDHTLPGAEAGFRRILATEPEHPHLEAWWPAGHGLGYEHTFTHEVVEFARAVAAGTAPSPSYEDGLYVQRVLDAVERSAAAGAGWVALEG</sequence>
<protein>
    <submittedName>
        <fullName evidence="5">Gfo/Idh/MocA family oxidoreductase</fullName>
    </submittedName>
</protein>
<dbReference type="InterPro" id="IPR036291">
    <property type="entry name" value="NAD(P)-bd_dom_sf"/>
</dbReference>
<comment type="caution">
    <text evidence="5">The sequence shown here is derived from an EMBL/GenBank/DDBJ whole genome shotgun (WGS) entry which is preliminary data.</text>
</comment>